<dbReference type="GO" id="GO:0009252">
    <property type="term" value="P:peptidoglycan biosynthetic process"/>
    <property type="evidence" value="ECO:0007669"/>
    <property type="project" value="UniProtKB-UniRule"/>
</dbReference>
<keyword evidence="11 13" id="KW-0961">Cell wall biogenesis/degradation</keyword>
<keyword evidence="15" id="KW-0464">Manganese</keyword>
<dbReference type="EC" id="6.3.2.4" evidence="4 13"/>
<gene>
    <name evidence="13" type="primary">ddl</name>
    <name evidence="18" type="ORF">DN068_20625</name>
</gene>
<comment type="function">
    <text evidence="13">Cell wall formation.</text>
</comment>
<dbReference type="EMBL" id="QKTW01000027">
    <property type="protein sequence ID" value="PZF71105.1"/>
    <property type="molecule type" value="Genomic_DNA"/>
</dbReference>
<keyword evidence="6 13" id="KW-0436">Ligase</keyword>
<keyword evidence="19" id="KW-1185">Reference proteome</keyword>
<dbReference type="InterPro" id="IPR016185">
    <property type="entry name" value="PreATP-grasp_dom_sf"/>
</dbReference>
<accession>A0A2W2A714</accession>
<dbReference type="PROSITE" id="PS00844">
    <property type="entry name" value="DALA_DALA_LIGASE_2"/>
    <property type="match status" value="1"/>
</dbReference>
<dbReference type="HAMAP" id="MF_00047">
    <property type="entry name" value="Dala_Dala_lig"/>
    <property type="match status" value="1"/>
</dbReference>
<evidence type="ECO:0000313" key="19">
    <source>
        <dbReference type="Proteomes" id="UP000248745"/>
    </source>
</evidence>
<dbReference type="Gene3D" id="3.30.470.20">
    <property type="entry name" value="ATP-grasp fold, B domain"/>
    <property type="match status" value="1"/>
</dbReference>
<evidence type="ECO:0000256" key="1">
    <source>
        <dbReference type="ARBA" id="ARBA00001936"/>
    </source>
</evidence>
<dbReference type="NCBIfam" id="NF002527">
    <property type="entry name" value="PRK01966.1-3"/>
    <property type="match status" value="1"/>
</dbReference>
<evidence type="ECO:0000313" key="18">
    <source>
        <dbReference type="EMBL" id="PZF71105.1"/>
    </source>
</evidence>
<keyword evidence="9 13" id="KW-0133">Cell shape</keyword>
<comment type="pathway">
    <text evidence="13">Cell wall biogenesis; peptidoglycan biosynthesis.</text>
</comment>
<dbReference type="Pfam" id="PF07478">
    <property type="entry name" value="Dala_Dala_lig_C"/>
    <property type="match status" value="1"/>
</dbReference>
<comment type="cofactor">
    <cofactor evidence="1">
        <name>Mn(2+)</name>
        <dbReference type="ChEBI" id="CHEBI:29035"/>
    </cofactor>
</comment>
<evidence type="ECO:0000256" key="5">
    <source>
        <dbReference type="ARBA" id="ARBA00022490"/>
    </source>
</evidence>
<evidence type="ECO:0000256" key="10">
    <source>
        <dbReference type="ARBA" id="ARBA00022984"/>
    </source>
</evidence>
<evidence type="ECO:0000256" key="4">
    <source>
        <dbReference type="ARBA" id="ARBA00012216"/>
    </source>
</evidence>
<keyword evidence="15" id="KW-0479">Metal-binding</keyword>
<evidence type="ECO:0000256" key="7">
    <source>
        <dbReference type="ARBA" id="ARBA00022741"/>
    </source>
</evidence>
<keyword evidence="8 16" id="KW-0067">ATP-binding</keyword>
<dbReference type="InterPro" id="IPR013815">
    <property type="entry name" value="ATP_grasp_subdomain_1"/>
</dbReference>
<keyword evidence="15" id="KW-0460">Magnesium</keyword>
<dbReference type="Proteomes" id="UP000248745">
    <property type="component" value="Unassembled WGS sequence"/>
</dbReference>
<feature type="domain" description="ATP-grasp" evidence="17">
    <location>
        <begin position="124"/>
        <end position="324"/>
    </location>
</feature>
<dbReference type="GO" id="GO:0005737">
    <property type="term" value="C:cytoplasm"/>
    <property type="evidence" value="ECO:0007669"/>
    <property type="project" value="UniProtKB-SubCell"/>
</dbReference>
<dbReference type="SUPFAM" id="SSF52440">
    <property type="entry name" value="PreATP-grasp domain"/>
    <property type="match status" value="1"/>
</dbReference>
<feature type="active site" evidence="14">
    <location>
        <position position="15"/>
    </location>
</feature>
<feature type="active site" evidence="14">
    <location>
        <position position="166"/>
    </location>
</feature>
<feature type="binding site" evidence="15">
    <location>
        <position position="291"/>
    </location>
    <ligand>
        <name>Mg(2+)</name>
        <dbReference type="ChEBI" id="CHEBI:18420"/>
        <label>2</label>
    </ligand>
</feature>
<feature type="active site" evidence="14">
    <location>
        <position position="302"/>
    </location>
</feature>
<dbReference type="GO" id="GO:0008716">
    <property type="term" value="F:D-alanine-D-alanine ligase activity"/>
    <property type="evidence" value="ECO:0007669"/>
    <property type="project" value="UniProtKB-UniRule"/>
</dbReference>
<sequence>MKKNIALLAGGYSGEYVISIKSAQTIENNLDSSKYSTYKIVVTRDGWWHEAADGAKYSVDKNDFSLQIGGEHIRFDAVFIAIHGTPGEDGRIQGYLDMLQIPYTTCNAIVSALTFNKSYCNKVVKAFNIVGIANSVHLIKGEPYSMGNILEHLRLPVFVKPNESGSSLGVSKVKLVEELLPAIEKAFKEDDQVLIEEFIEGRELTIGVYKVNGQLHVLPPTEIMSQNEFFDYEAKYTPGVTNEITPAVISNDVLEQLQNKAAYIYRHLNCRGVVRMDFILQNGTNKLYFLEVNTMPGQSENSLIPQQVRAAGLNLTDFYGALLEESLSAPKNVVATEI</sequence>
<comment type="catalytic activity">
    <reaction evidence="12 13">
        <text>2 D-alanine + ATP = D-alanyl-D-alanine + ADP + phosphate + H(+)</text>
        <dbReference type="Rhea" id="RHEA:11224"/>
        <dbReference type="ChEBI" id="CHEBI:15378"/>
        <dbReference type="ChEBI" id="CHEBI:30616"/>
        <dbReference type="ChEBI" id="CHEBI:43474"/>
        <dbReference type="ChEBI" id="CHEBI:57416"/>
        <dbReference type="ChEBI" id="CHEBI:57822"/>
        <dbReference type="ChEBI" id="CHEBI:456216"/>
        <dbReference type="EC" id="6.3.2.4"/>
    </reaction>
</comment>
<comment type="subcellular location">
    <subcellularLocation>
        <location evidence="2 13">Cytoplasm</location>
    </subcellularLocation>
</comment>
<dbReference type="PROSITE" id="PS50975">
    <property type="entry name" value="ATP_GRASP"/>
    <property type="match status" value="1"/>
</dbReference>
<comment type="similarity">
    <text evidence="3 13">Belongs to the D-alanine--D-alanine ligase family.</text>
</comment>
<keyword evidence="7 16" id="KW-0547">Nucleotide-binding</keyword>
<keyword evidence="5 13" id="KW-0963">Cytoplasm</keyword>
<evidence type="ECO:0000256" key="14">
    <source>
        <dbReference type="PIRSR" id="PIRSR039102-1"/>
    </source>
</evidence>
<evidence type="ECO:0000259" key="17">
    <source>
        <dbReference type="PROSITE" id="PS50975"/>
    </source>
</evidence>
<evidence type="ECO:0000256" key="12">
    <source>
        <dbReference type="ARBA" id="ARBA00047614"/>
    </source>
</evidence>
<dbReference type="UniPathway" id="UPA00219"/>
<evidence type="ECO:0000256" key="16">
    <source>
        <dbReference type="PROSITE-ProRule" id="PRU00409"/>
    </source>
</evidence>
<dbReference type="AlphaFoldDB" id="A0A2W2A714"/>
<keyword evidence="10 13" id="KW-0573">Peptidoglycan synthesis</keyword>
<organism evidence="18 19">
    <name type="scientific">Taibaiella soli</name>
    <dbReference type="NCBI Taxonomy" id="1649169"/>
    <lineage>
        <taxon>Bacteria</taxon>
        <taxon>Pseudomonadati</taxon>
        <taxon>Bacteroidota</taxon>
        <taxon>Chitinophagia</taxon>
        <taxon>Chitinophagales</taxon>
        <taxon>Chitinophagaceae</taxon>
        <taxon>Taibaiella</taxon>
    </lineage>
</organism>
<dbReference type="RefSeq" id="WP_111000841.1">
    <property type="nucleotide sequence ID" value="NZ_QKTW01000027.1"/>
</dbReference>
<dbReference type="GO" id="GO:0005524">
    <property type="term" value="F:ATP binding"/>
    <property type="evidence" value="ECO:0007669"/>
    <property type="project" value="UniProtKB-UniRule"/>
</dbReference>
<dbReference type="PANTHER" id="PTHR23132:SF23">
    <property type="entry name" value="D-ALANINE--D-ALANINE LIGASE B"/>
    <property type="match status" value="1"/>
</dbReference>
<evidence type="ECO:0000256" key="2">
    <source>
        <dbReference type="ARBA" id="ARBA00004496"/>
    </source>
</evidence>
<dbReference type="InterPro" id="IPR011095">
    <property type="entry name" value="Dala_Dala_lig_C"/>
</dbReference>
<dbReference type="Gene3D" id="3.30.1490.20">
    <property type="entry name" value="ATP-grasp fold, A domain"/>
    <property type="match status" value="1"/>
</dbReference>
<dbReference type="OrthoDB" id="9813261at2"/>
<evidence type="ECO:0000256" key="6">
    <source>
        <dbReference type="ARBA" id="ARBA00022598"/>
    </source>
</evidence>
<dbReference type="SUPFAM" id="SSF56059">
    <property type="entry name" value="Glutathione synthetase ATP-binding domain-like"/>
    <property type="match status" value="1"/>
</dbReference>
<dbReference type="InterPro" id="IPR000291">
    <property type="entry name" value="D-Ala_lig_Van_CS"/>
</dbReference>
<dbReference type="NCBIfam" id="NF002378">
    <property type="entry name" value="PRK01372.1"/>
    <property type="match status" value="1"/>
</dbReference>
<evidence type="ECO:0000256" key="13">
    <source>
        <dbReference type="HAMAP-Rule" id="MF_00047"/>
    </source>
</evidence>
<evidence type="ECO:0000256" key="3">
    <source>
        <dbReference type="ARBA" id="ARBA00010871"/>
    </source>
</evidence>
<dbReference type="InterPro" id="IPR005905">
    <property type="entry name" value="D_ala_D_ala"/>
</dbReference>
<evidence type="ECO:0000256" key="15">
    <source>
        <dbReference type="PIRSR" id="PIRSR039102-3"/>
    </source>
</evidence>
<dbReference type="GO" id="GO:0071555">
    <property type="term" value="P:cell wall organization"/>
    <property type="evidence" value="ECO:0007669"/>
    <property type="project" value="UniProtKB-KW"/>
</dbReference>
<protein>
    <recommendedName>
        <fullName evidence="4 13">D-alanine--D-alanine ligase</fullName>
        <ecNumber evidence="4 13">6.3.2.4</ecNumber>
    </recommendedName>
    <alternativeName>
        <fullName evidence="13">D-Ala-D-Ala ligase</fullName>
    </alternativeName>
    <alternativeName>
        <fullName evidence="13">D-alanylalanine synthetase</fullName>
    </alternativeName>
</protein>
<feature type="binding site" evidence="15">
    <location>
        <position position="277"/>
    </location>
    <ligand>
        <name>Mg(2+)</name>
        <dbReference type="ChEBI" id="CHEBI:18420"/>
        <label>1</label>
    </ligand>
</feature>
<dbReference type="InterPro" id="IPR011127">
    <property type="entry name" value="Dala_Dala_lig_N"/>
</dbReference>
<dbReference type="Gene3D" id="3.40.50.20">
    <property type="match status" value="1"/>
</dbReference>
<evidence type="ECO:0000256" key="9">
    <source>
        <dbReference type="ARBA" id="ARBA00022960"/>
    </source>
</evidence>
<dbReference type="Pfam" id="PF01820">
    <property type="entry name" value="Dala_Dala_lig_N"/>
    <property type="match status" value="1"/>
</dbReference>
<comment type="caution">
    <text evidence="18">The sequence shown here is derived from an EMBL/GenBank/DDBJ whole genome shotgun (WGS) entry which is preliminary data.</text>
</comment>
<proteinExistence type="inferred from homology"/>
<comment type="cofactor">
    <cofactor evidence="15">
        <name>Mg(2+)</name>
        <dbReference type="ChEBI" id="CHEBI:18420"/>
    </cofactor>
    <cofactor evidence="15">
        <name>Mn(2+)</name>
        <dbReference type="ChEBI" id="CHEBI:29035"/>
    </cofactor>
    <text evidence="15">Binds 2 magnesium or manganese ions per subunit.</text>
</comment>
<dbReference type="PROSITE" id="PS00843">
    <property type="entry name" value="DALA_DALA_LIGASE_1"/>
    <property type="match status" value="1"/>
</dbReference>
<dbReference type="GO" id="GO:0008360">
    <property type="term" value="P:regulation of cell shape"/>
    <property type="evidence" value="ECO:0007669"/>
    <property type="project" value="UniProtKB-KW"/>
</dbReference>
<feature type="binding site" evidence="15">
    <location>
        <position position="291"/>
    </location>
    <ligand>
        <name>Mg(2+)</name>
        <dbReference type="ChEBI" id="CHEBI:18420"/>
        <label>1</label>
    </ligand>
</feature>
<name>A0A2W2A714_9BACT</name>
<evidence type="ECO:0000256" key="11">
    <source>
        <dbReference type="ARBA" id="ARBA00023316"/>
    </source>
</evidence>
<reference evidence="18 19" key="1">
    <citation type="submission" date="2018-06" db="EMBL/GenBank/DDBJ databases">
        <title>Mucibacter soli gen. nov., sp. nov., a new member of the family Chitinophagaceae producing mucin.</title>
        <authorList>
            <person name="Kim M.-K."/>
            <person name="Park S."/>
            <person name="Kim T.-S."/>
            <person name="Joung Y."/>
            <person name="Han J.-H."/>
            <person name="Kim S.B."/>
        </authorList>
    </citation>
    <scope>NUCLEOTIDE SEQUENCE [LARGE SCALE GENOMIC DNA]</scope>
    <source>
        <strain evidence="18 19">R1-15</strain>
    </source>
</reference>
<dbReference type="GO" id="GO:0046872">
    <property type="term" value="F:metal ion binding"/>
    <property type="evidence" value="ECO:0007669"/>
    <property type="project" value="UniProtKB-KW"/>
</dbReference>
<feature type="binding site" evidence="15">
    <location>
        <position position="293"/>
    </location>
    <ligand>
        <name>Mg(2+)</name>
        <dbReference type="ChEBI" id="CHEBI:18420"/>
        <label>2</label>
    </ligand>
</feature>
<dbReference type="PANTHER" id="PTHR23132">
    <property type="entry name" value="D-ALANINE--D-ALANINE LIGASE"/>
    <property type="match status" value="1"/>
</dbReference>
<dbReference type="NCBIfam" id="TIGR01205">
    <property type="entry name" value="D_ala_D_alaTIGR"/>
    <property type="match status" value="1"/>
</dbReference>
<evidence type="ECO:0000256" key="8">
    <source>
        <dbReference type="ARBA" id="ARBA00022840"/>
    </source>
</evidence>
<dbReference type="InterPro" id="IPR011761">
    <property type="entry name" value="ATP-grasp"/>
</dbReference>
<dbReference type="PIRSF" id="PIRSF039102">
    <property type="entry name" value="Ddl/VanB"/>
    <property type="match status" value="1"/>
</dbReference>